<evidence type="ECO:0000313" key="3">
    <source>
        <dbReference type="Proteomes" id="UP001203004"/>
    </source>
</evidence>
<dbReference type="Pfam" id="PF08712">
    <property type="entry name" value="Nfu_N"/>
    <property type="match status" value="1"/>
</dbReference>
<protein>
    <submittedName>
        <fullName evidence="2">NifU N-terminal domain-containing protein</fullName>
    </submittedName>
</protein>
<evidence type="ECO:0000259" key="1">
    <source>
        <dbReference type="SMART" id="SM00932"/>
    </source>
</evidence>
<dbReference type="InterPro" id="IPR014824">
    <property type="entry name" value="Nfu/NifU_N"/>
</dbReference>
<dbReference type="Proteomes" id="UP001203004">
    <property type="component" value="Unassembled WGS sequence"/>
</dbReference>
<keyword evidence="3" id="KW-1185">Reference proteome</keyword>
<comment type="caution">
    <text evidence="2">The sequence shown here is derived from an EMBL/GenBank/DDBJ whole genome shotgun (WGS) entry which is preliminary data.</text>
</comment>
<reference evidence="2 3" key="1">
    <citation type="submission" date="2022-05" db="EMBL/GenBank/DDBJ databases">
        <title>Sporolactobacillus sp nov CPB3-1, isolated from tree bark (Mangifera indica L.).</title>
        <authorList>
            <person name="Phuengjayaem S."/>
            <person name="Tanasupawat S."/>
        </authorList>
    </citation>
    <scope>NUCLEOTIDE SEQUENCE [LARGE SCALE GENOMIC DNA]</scope>
    <source>
        <strain evidence="2 3">CPB3-1</strain>
    </source>
</reference>
<sequence>MRMKMQHTPNPNAMKFTAEHPIFSERVEIFKNSHTDSPLLKHLIELKGIDSLFGYKDFLTICKVPEAAWENLLPLIENEFDHFQQ</sequence>
<organism evidence="2 3">
    <name type="scientific">Sporolactobacillus mangiferae</name>
    <dbReference type="NCBI Taxonomy" id="2940498"/>
    <lineage>
        <taxon>Bacteria</taxon>
        <taxon>Bacillati</taxon>
        <taxon>Bacillota</taxon>
        <taxon>Bacilli</taxon>
        <taxon>Bacillales</taxon>
        <taxon>Sporolactobacillaceae</taxon>
        <taxon>Sporolactobacillus</taxon>
    </lineage>
</organism>
<dbReference type="EMBL" id="JAMAST010000002">
    <property type="protein sequence ID" value="MCL1631054.1"/>
    <property type="molecule type" value="Genomic_DNA"/>
</dbReference>
<dbReference type="SUPFAM" id="SSF110836">
    <property type="entry name" value="Hypothetical protein SAV1430"/>
    <property type="match status" value="1"/>
</dbReference>
<name>A0ABT0M9V8_9BACL</name>
<accession>A0ABT0M9V8</accession>
<dbReference type="Gene3D" id="3.30.1370.70">
    <property type="entry name" value="Scaffold protein Nfu/NifU, N-terminal domain"/>
    <property type="match status" value="1"/>
</dbReference>
<dbReference type="InterPro" id="IPR036498">
    <property type="entry name" value="Nfu/NifU_N_sf"/>
</dbReference>
<dbReference type="SMART" id="SM00932">
    <property type="entry name" value="Nfu_N"/>
    <property type="match status" value="1"/>
</dbReference>
<feature type="domain" description="Scaffold protein Nfu/NifU N-terminal" evidence="1">
    <location>
        <begin position="3"/>
        <end position="83"/>
    </location>
</feature>
<dbReference type="RefSeq" id="WP_249098226.1">
    <property type="nucleotide sequence ID" value="NZ_JAMAST010000002.1"/>
</dbReference>
<proteinExistence type="predicted"/>
<gene>
    <name evidence="2" type="ORF">M3N64_03720</name>
</gene>
<evidence type="ECO:0000313" key="2">
    <source>
        <dbReference type="EMBL" id="MCL1631054.1"/>
    </source>
</evidence>